<gene>
    <name evidence="2" type="ORF">C4D60_Mb05t24900</name>
</gene>
<dbReference type="AlphaFoldDB" id="A0A4V4H8F1"/>
<dbReference type="Proteomes" id="UP000317650">
    <property type="component" value="Chromosome 5"/>
</dbReference>
<protein>
    <submittedName>
        <fullName evidence="2">Uncharacterized protein</fullName>
    </submittedName>
</protein>
<sequence length="94" mass="10293">MVEISSDGTQSETSPAVTIPPVIGRDLVPSSTPRSHAPDEPPSQEEQKLIGRPWTTALFDCGDNQTNGFLLFFSRGSPVVSSHVFMRWISFRGC</sequence>
<evidence type="ECO:0000256" key="1">
    <source>
        <dbReference type="SAM" id="MobiDB-lite"/>
    </source>
</evidence>
<comment type="caution">
    <text evidence="2">The sequence shown here is derived from an EMBL/GenBank/DDBJ whole genome shotgun (WGS) entry which is preliminary data.</text>
</comment>
<proteinExistence type="predicted"/>
<name>A0A4V4H8F1_MUSBA</name>
<feature type="compositionally biased region" description="Polar residues" evidence="1">
    <location>
        <begin position="1"/>
        <end position="16"/>
    </location>
</feature>
<organism evidence="2 3">
    <name type="scientific">Musa balbisiana</name>
    <name type="common">Banana</name>
    <dbReference type="NCBI Taxonomy" id="52838"/>
    <lineage>
        <taxon>Eukaryota</taxon>
        <taxon>Viridiplantae</taxon>
        <taxon>Streptophyta</taxon>
        <taxon>Embryophyta</taxon>
        <taxon>Tracheophyta</taxon>
        <taxon>Spermatophyta</taxon>
        <taxon>Magnoliopsida</taxon>
        <taxon>Liliopsida</taxon>
        <taxon>Zingiberales</taxon>
        <taxon>Musaceae</taxon>
        <taxon>Musa</taxon>
    </lineage>
</organism>
<evidence type="ECO:0000313" key="3">
    <source>
        <dbReference type="Proteomes" id="UP000317650"/>
    </source>
</evidence>
<feature type="region of interest" description="Disordered" evidence="1">
    <location>
        <begin position="1"/>
        <end position="47"/>
    </location>
</feature>
<dbReference type="EMBL" id="PYDT01000003">
    <property type="protein sequence ID" value="THU67465.1"/>
    <property type="molecule type" value="Genomic_DNA"/>
</dbReference>
<keyword evidence="3" id="KW-1185">Reference proteome</keyword>
<evidence type="ECO:0000313" key="2">
    <source>
        <dbReference type="EMBL" id="THU67465.1"/>
    </source>
</evidence>
<reference evidence="2 3" key="1">
    <citation type="journal article" date="2019" name="Nat. Plants">
        <title>Genome sequencing of Musa balbisiana reveals subgenome evolution and function divergence in polyploid bananas.</title>
        <authorList>
            <person name="Yao X."/>
        </authorList>
    </citation>
    <scope>NUCLEOTIDE SEQUENCE [LARGE SCALE GENOMIC DNA]</scope>
    <source>
        <strain evidence="3">cv. DH-PKW</strain>
        <tissue evidence="2">Leaves</tissue>
    </source>
</reference>
<accession>A0A4V4H8F1</accession>